<evidence type="ECO:0000313" key="3">
    <source>
        <dbReference type="EMBL" id="EDR07710.1"/>
    </source>
</evidence>
<dbReference type="InParanoid" id="B0DCD5"/>
<dbReference type="PANTHER" id="PTHR33266">
    <property type="entry name" value="CHROMOSOME 15, WHOLE GENOME SHOTGUN SEQUENCE"/>
    <property type="match status" value="1"/>
</dbReference>
<feature type="region of interest" description="Disordered" evidence="2">
    <location>
        <begin position="1035"/>
        <end position="1307"/>
    </location>
</feature>
<keyword evidence="1" id="KW-0175">Coiled coil</keyword>
<dbReference type="OrthoDB" id="3222645at2759"/>
<feature type="compositionally biased region" description="Gly residues" evidence="2">
    <location>
        <begin position="1786"/>
        <end position="1809"/>
    </location>
</feature>
<feature type="region of interest" description="Disordered" evidence="2">
    <location>
        <begin position="1371"/>
        <end position="1398"/>
    </location>
</feature>
<dbReference type="RefSeq" id="XP_001881499.1">
    <property type="nucleotide sequence ID" value="XM_001881464.1"/>
</dbReference>
<feature type="compositionally biased region" description="Polar residues" evidence="2">
    <location>
        <begin position="1266"/>
        <end position="1276"/>
    </location>
</feature>
<accession>B0DCD5</accession>
<gene>
    <name evidence="3" type="ORF">LACBIDRAFT_294481</name>
</gene>
<reference evidence="3 4" key="1">
    <citation type="journal article" date="2008" name="Nature">
        <title>The genome of Laccaria bicolor provides insights into mycorrhizal symbiosis.</title>
        <authorList>
            <person name="Martin F."/>
            <person name="Aerts A."/>
            <person name="Ahren D."/>
            <person name="Brun A."/>
            <person name="Danchin E.G.J."/>
            <person name="Duchaussoy F."/>
            <person name="Gibon J."/>
            <person name="Kohler A."/>
            <person name="Lindquist E."/>
            <person name="Pereda V."/>
            <person name="Salamov A."/>
            <person name="Shapiro H.J."/>
            <person name="Wuyts J."/>
            <person name="Blaudez D."/>
            <person name="Buee M."/>
            <person name="Brokstein P."/>
            <person name="Canbaeck B."/>
            <person name="Cohen D."/>
            <person name="Courty P.E."/>
            <person name="Coutinho P.M."/>
            <person name="Delaruelle C."/>
            <person name="Detter J.C."/>
            <person name="Deveau A."/>
            <person name="DiFazio S."/>
            <person name="Duplessis S."/>
            <person name="Fraissinet-Tachet L."/>
            <person name="Lucic E."/>
            <person name="Frey-Klett P."/>
            <person name="Fourrey C."/>
            <person name="Feussner I."/>
            <person name="Gay G."/>
            <person name="Grimwood J."/>
            <person name="Hoegger P.J."/>
            <person name="Jain P."/>
            <person name="Kilaru S."/>
            <person name="Labbe J."/>
            <person name="Lin Y.C."/>
            <person name="Legue V."/>
            <person name="Le Tacon F."/>
            <person name="Marmeisse R."/>
            <person name="Melayah D."/>
            <person name="Montanini B."/>
            <person name="Muratet M."/>
            <person name="Nehls U."/>
            <person name="Niculita-Hirzel H."/>
            <person name="Oudot-Le Secq M.P."/>
            <person name="Peter M."/>
            <person name="Quesneville H."/>
            <person name="Rajashekar B."/>
            <person name="Reich M."/>
            <person name="Rouhier N."/>
            <person name="Schmutz J."/>
            <person name="Yin T."/>
            <person name="Chalot M."/>
            <person name="Henrissat B."/>
            <person name="Kuees U."/>
            <person name="Lucas S."/>
            <person name="Van de Peer Y."/>
            <person name="Podila G.K."/>
            <person name="Polle A."/>
            <person name="Pukkila P.J."/>
            <person name="Richardson P.M."/>
            <person name="Rouze P."/>
            <person name="Sanders I.R."/>
            <person name="Stajich J.E."/>
            <person name="Tunlid A."/>
            <person name="Tuskan G."/>
            <person name="Grigoriev I.V."/>
        </authorList>
    </citation>
    <scope>NUCLEOTIDE SEQUENCE [LARGE SCALE GENOMIC DNA]</scope>
    <source>
        <strain evidence="4">S238N-H82 / ATCC MYA-4686</strain>
    </source>
</reference>
<name>B0DCD5_LACBS</name>
<feature type="compositionally biased region" description="Low complexity" evidence="2">
    <location>
        <begin position="1185"/>
        <end position="1220"/>
    </location>
</feature>
<evidence type="ECO:0000313" key="4">
    <source>
        <dbReference type="Proteomes" id="UP000001194"/>
    </source>
</evidence>
<feature type="coiled-coil region" evidence="1">
    <location>
        <begin position="1445"/>
        <end position="1472"/>
    </location>
</feature>
<dbReference type="PANTHER" id="PTHR33266:SF1">
    <property type="entry name" value="F-BOX DOMAIN-CONTAINING PROTEIN"/>
    <property type="match status" value="1"/>
</dbReference>
<feature type="compositionally biased region" description="Low complexity" evidence="2">
    <location>
        <begin position="1254"/>
        <end position="1265"/>
    </location>
</feature>
<dbReference type="Proteomes" id="UP000001194">
    <property type="component" value="Unassembled WGS sequence"/>
</dbReference>
<evidence type="ECO:0000256" key="1">
    <source>
        <dbReference type="SAM" id="Coils"/>
    </source>
</evidence>
<feature type="compositionally biased region" description="Acidic residues" evidence="2">
    <location>
        <begin position="1282"/>
        <end position="1307"/>
    </location>
</feature>
<dbReference type="HOGENOM" id="CLU_237886_0_0_1"/>
<proteinExistence type="predicted"/>
<dbReference type="GeneID" id="6077086"/>
<feature type="region of interest" description="Disordered" evidence="2">
    <location>
        <begin position="1764"/>
        <end position="1809"/>
    </location>
</feature>
<feature type="compositionally biased region" description="Polar residues" evidence="2">
    <location>
        <begin position="1048"/>
        <end position="1068"/>
    </location>
</feature>
<feature type="region of interest" description="Disordered" evidence="2">
    <location>
        <begin position="1705"/>
        <end position="1728"/>
    </location>
</feature>
<evidence type="ECO:0000256" key="2">
    <source>
        <dbReference type="SAM" id="MobiDB-lite"/>
    </source>
</evidence>
<organism evidence="4">
    <name type="scientific">Laccaria bicolor (strain S238N-H82 / ATCC MYA-4686)</name>
    <name type="common">Bicoloured deceiver</name>
    <name type="synonym">Laccaria laccata var. bicolor</name>
    <dbReference type="NCBI Taxonomy" id="486041"/>
    <lineage>
        <taxon>Eukaryota</taxon>
        <taxon>Fungi</taxon>
        <taxon>Dikarya</taxon>
        <taxon>Basidiomycota</taxon>
        <taxon>Agaricomycotina</taxon>
        <taxon>Agaricomycetes</taxon>
        <taxon>Agaricomycetidae</taxon>
        <taxon>Agaricales</taxon>
        <taxon>Agaricineae</taxon>
        <taxon>Hydnangiaceae</taxon>
        <taxon>Laccaria</taxon>
    </lineage>
</organism>
<dbReference type="EMBL" id="DS547103">
    <property type="protein sequence ID" value="EDR07710.1"/>
    <property type="molecule type" value="Genomic_DNA"/>
</dbReference>
<dbReference type="KEGG" id="lbc:LACBIDRAFT_294481"/>
<keyword evidence="4" id="KW-1185">Reference proteome</keyword>
<protein>
    <submittedName>
        <fullName evidence="3">Predicted protein</fullName>
    </submittedName>
</protein>
<sequence>MSYLENAVMDDSAQHPADPLMIARLAQFPKGGAARKSLEDWLSGSTGQRWVGRVNVSKNLIQDGPPTTYDMDEVRVLLGTHGDIRKNLSSKGIEAELLKTLCGDPKEYHVQPCSDDSLVYLLSLKDIDLLIGMCHLSMHSTHVDSLKSSDITTAVKIDSYDSISPSQPLNSKAVRLDRYFKKMYTGPGVQWLKMALPRYMEMYNRDIHYGKTIVVLQSSGTGKSRTLAEMASSSFVVAHPYQNPQENWGISICFRGLGSKGTPVALDGYPLGDRSAFGCLDRLPKDVMMKLKFGCQGADAQQSEEIAAAFMGALFGVVHDTIMDAKRSSDKHKEAFDKSWGISEVAHQANAPRVKNFEKVRTNAIALLKEHTEEILDARRFAAPMVFITPDLQEPGGLGTATWVTKLFHILVTKSAETLDNDRRELELSCFTFTLDECNQMNFDHKPHPNKKDPDNRITLPAMQRVIKASEQFNFWFFMLDTINGLSDVYPDTPAKKVTSSFRLQSGPLKPLPPWIHMPLDVMVPSPENLPKTPLEALLLDHLRVYGRPLWSTFDDNEIVYEASRRLLCEEPQHFPSYNSDKSDLQVLAVHSTRFILNLTAEGAASRMAIDSANSHLRVLTDYNASTRRLKSEVLSEPILAIAAGDKLLKSKETYKKTMGILIERLLLDMKVISLGENGDLCGRMILIVNRDATVHAAGGQICVVDTVKHKIVQGHHNQGGYLRQEGHLRHAVRPFLLHSYLRQLVDQKELSQVDGAYDSGLKWASKVYMNFTHFVQLEDFIESELSYEFALLCWRRGLALQCVGSQPVIDKLLVGYRGDLSKPFDPKMFVFIVVHTKNRVSVARSDLINTITCPFLTSGSERWKPEYMVILMDLGTTPADYGDAVQVTKCKAVKGWQAWSAFNEIEEYPAVRINMRGLRPYLSLHEWAPQVLQLGSNRGSFAHANAAINVQPYQPARPVRQGQGQGHDLGLLSNWGSIAEADNERFRCCLSHNDDDNFLLNDDLFLPRVAPSTTSQMPPDPEANLNRGKSIRGTSLASAQAAAQQQVKSSNGNRGSTTNRSRSNQPDHANAQAGELVNPAKDEQTTGGDRAGSPKKPSTKSRSRTADSSSSLDIAGQAPVGTPIAAPSGAQAIGANPTARSSGAPAATGKASGETGDADATNREMVDLGKPTKPLNTYPPGCKSSTPVLSSSDPSVRLVKSSSASAQAERQKAQAAAAAEARDRAIAEAANTGEGGPDSTAPPGIVRSEDQDPLALPRRLPGLPNSRSSTLNSVPPSEGVESQEQDLGDAENVDYSDGDSNDDYGEDEDIYADARAISEKLATPGFKESLTQEEYDALRHHQFQQQQQEANRQMYMQQQQLLEVAEAIAPKPGSRSTTNMLGIGGSSDKPQSSKEKQLRRKILELEYAWQQEKTSHVNLDHHYRKLWNRGNALSEELQRSQHQVHRLLDDVRSLTHELEAVKSQLADAKTLSEVRGKELKGAQVFLTKADTLSTTDVVQKVNALNEEIFQAAALLGEMLRNTERPDRTQEEVTVAFEKAGWMVGEHMANILGAESVNLRTDLNPLLVQVVLQIAITTWCKFVVSSWRPSDSSVADFLAAIYSEIRQVEDQAVSGRWRSITRAQLRSSSDDWTGNLMGGLLSVLVIAGWSTRELDQQHQFERRLPPIFKAVQDLRKALGEDVTSMDMEVAVIDAGDPFNPTYMEDGYGDARASSGSGKKAPEKVSGTTGLGLHKISMRQTSKGPVAHSEMVLFPKVVLEGTVKEAMDPAPPPASKLRKKPKTDRPGNGGGGGGGGAPATGGTGAGDTRK</sequence>